<evidence type="ECO:0000313" key="3">
    <source>
        <dbReference type="Proteomes" id="UP000037122"/>
    </source>
</evidence>
<evidence type="ECO:0000313" key="2">
    <source>
        <dbReference type="EMBL" id="KNE02662.1"/>
    </source>
</evidence>
<dbReference type="AlphaFoldDB" id="A0A0L0P8G8"/>
<gene>
    <name evidence="2" type="ORF">QG37_00034</name>
</gene>
<proteinExistence type="predicted"/>
<feature type="compositionally biased region" description="Basic residues" evidence="1">
    <location>
        <begin position="33"/>
        <end position="50"/>
    </location>
</feature>
<comment type="caution">
    <text evidence="2">The sequence shown here is derived from an EMBL/GenBank/DDBJ whole genome shotgun (WGS) entry which is preliminary data.</text>
</comment>
<dbReference type="Proteomes" id="UP000037122">
    <property type="component" value="Unassembled WGS sequence"/>
</dbReference>
<name>A0A0L0P8G8_CANAR</name>
<protein>
    <submittedName>
        <fullName evidence="2">Uncharacterized protein</fullName>
    </submittedName>
</protein>
<dbReference type="EMBL" id="LGST01000002">
    <property type="protein sequence ID" value="KNE02662.1"/>
    <property type="molecule type" value="Genomic_DNA"/>
</dbReference>
<sequence length="50" mass="5899">MSLQVVPRDNESAISTSKTKQGTQADSFERLIIWHRKKEKKKKDKNKKQK</sequence>
<feature type="compositionally biased region" description="Polar residues" evidence="1">
    <location>
        <begin position="12"/>
        <end position="26"/>
    </location>
</feature>
<evidence type="ECO:0000256" key="1">
    <source>
        <dbReference type="SAM" id="MobiDB-lite"/>
    </source>
</evidence>
<feature type="region of interest" description="Disordered" evidence="1">
    <location>
        <begin position="1"/>
        <end position="50"/>
    </location>
</feature>
<reference evidence="3" key="1">
    <citation type="journal article" date="2015" name="BMC Genomics">
        <title>Draft genome of a commonly misdiagnosed multidrug resistant pathogen Candida auris.</title>
        <authorList>
            <person name="Chatterjee S."/>
            <person name="Alampalli S.V."/>
            <person name="Nageshan R.K."/>
            <person name="Chettiar S.T."/>
            <person name="Joshi S."/>
            <person name="Tatu U.S."/>
        </authorList>
    </citation>
    <scope>NUCLEOTIDE SEQUENCE [LARGE SCALE GENOMIC DNA]</scope>
    <source>
        <strain evidence="3">6684</strain>
    </source>
</reference>
<accession>A0A0L0P8G8</accession>
<organism evidence="2 3">
    <name type="scientific">Candidozyma auris</name>
    <name type="common">Yeast</name>
    <name type="synonym">Candida auris</name>
    <dbReference type="NCBI Taxonomy" id="498019"/>
    <lineage>
        <taxon>Eukaryota</taxon>
        <taxon>Fungi</taxon>
        <taxon>Dikarya</taxon>
        <taxon>Ascomycota</taxon>
        <taxon>Saccharomycotina</taxon>
        <taxon>Pichiomycetes</taxon>
        <taxon>Metschnikowiaceae</taxon>
        <taxon>Candidozyma</taxon>
    </lineage>
</organism>